<dbReference type="GO" id="GO:0000462">
    <property type="term" value="P:maturation of SSU-rRNA from tricistronic rRNA transcript (SSU-rRNA, 5.8S rRNA, LSU-rRNA)"/>
    <property type="evidence" value="ECO:0007669"/>
    <property type="project" value="TreeGrafter"/>
</dbReference>
<reference evidence="6" key="2">
    <citation type="submission" date="2022-06" db="UniProtKB">
        <authorList>
            <consortium name="EnsemblMetazoa"/>
        </authorList>
    </citation>
    <scope>IDENTIFICATION</scope>
    <source>
        <strain evidence="6">DF5081</strain>
    </source>
</reference>
<dbReference type="AlphaFoldDB" id="A0A8R1E1P7"/>
<name>A0A8R1E1P7_CAEJA</name>
<evidence type="ECO:0000256" key="2">
    <source>
        <dbReference type="ARBA" id="ARBA00023242"/>
    </source>
</evidence>
<evidence type="ECO:0000259" key="5">
    <source>
        <dbReference type="Pfam" id="PF04003"/>
    </source>
</evidence>
<dbReference type="EnsemblMetazoa" id="CJA19132.1">
    <property type="protein sequence ID" value="CJA19132.1"/>
    <property type="gene ID" value="WBGene00138337"/>
</dbReference>
<keyword evidence="2" id="KW-0539">Nucleus</keyword>
<dbReference type="PANTHER" id="PTHR44267">
    <property type="entry name" value="WD REPEAT-CONTAINING PROTEIN 43"/>
    <property type="match status" value="1"/>
</dbReference>
<feature type="compositionally biased region" description="Acidic residues" evidence="4">
    <location>
        <begin position="293"/>
        <end position="305"/>
    </location>
</feature>
<comment type="subcellular location">
    <subcellularLocation>
        <location evidence="1">Nucleus</location>
    </subcellularLocation>
</comment>
<feature type="domain" description="Small-subunit processome Utp12" evidence="5">
    <location>
        <begin position="102"/>
        <end position="204"/>
    </location>
</feature>
<evidence type="ECO:0000313" key="6">
    <source>
        <dbReference type="EnsemblMetazoa" id="CJA19132.1"/>
    </source>
</evidence>
<dbReference type="OMA" id="EDWWDEG"/>
<comment type="similarity">
    <text evidence="3">Belongs to the UTP5 family.</text>
</comment>
<feature type="region of interest" description="Disordered" evidence="4">
    <location>
        <begin position="234"/>
        <end position="305"/>
    </location>
</feature>
<feature type="region of interest" description="Disordered" evidence="4">
    <location>
        <begin position="1"/>
        <end position="87"/>
    </location>
</feature>
<organism evidence="6 7">
    <name type="scientific">Caenorhabditis japonica</name>
    <dbReference type="NCBI Taxonomy" id="281687"/>
    <lineage>
        <taxon>Eukaryota</taxon>
        <taxon>Metazoa</taxon>
        <taxon>Ecdysozoa</taxon>
        <taxon>Nematoda</taxon>
        <taxon>Chromadorea</taxon>
        <taxon>Rhabditida</taxon>
        <taxon>Rhabditina</taxon>
        <taxon>Rhabditomorpha</taxon>
        <taxon>Rhabditoidea</taxon>
        <taxon>Rhabditidae</taxon>
        <taxon>Peloderinae</taxon>
        <taxon>Caenorhabditis</taxon>
    </lineage>
</organism>
<dbReference type="InterPro" id="IPR052414">
    <property type="entry name" value="U3_snoRNA-assoc_WDR"/>
</dbReference>
<feature type="compositionally biased region" description="Acidic residues" evidence="4">
    <location>
        <begin position="234"/>
        <end position="283"/>
    </location>
</feature>
<dbReference type="GO" id="GO:0005730">
    <property type="term" value="C:nucleolus"/>
    <property type="evidence" value="ECO:0007669"/>
    <property type="project" value="TreeGrafter"/>
</dbReference>
<feature type="compositionally biased region" description="Basic and acidic residues" evidence="4">
    <location>
        <begin position="40"/>
        <end position="69"/>
    </location>
</feature>
<keyword evidence="7" id="KW-1185">Reference proteome</keyword>
<feature type="compositionally biased region" description="Basic and acidic residues" evidence="4">
    <location>
        <begin position="18"/>
        <end position="27"/>
    </location>
</feature>
<dbReference type="Proteomes" id="UP000005237">
    <property type="component" value="Unassembled WGS sequence"/>
</dbReference>
<dbReference type="PANTHER" id="PTHR44267:SF1">
    <property type="entry name" value="WD REPEAT-CONTAINING PROTEIN 43"/>
    <property type="match status" value="1"/>
</dbReference>
<evidence type="ECO:0000256" key="4">
    <source>
        <dbReference type="SAM" id="MobiDB-lite"/>
    </source>
</evidence>
<evidence type="ECO:0000313" key="7">
    <source>
        <dbReference type="Proteomes" id="UP000005237"/>
    </source>
</evidence>
<reference evidence="7" key="1">
    <citation type="submission" date="2010-08" db="EMBL/GenBank/DDBJ databases">
        <authorList>
            <consortium name="Caenorhabditis japonica Sequencing Consortium"/>
            <person name="Wilson R.K."/>
        </authorList>
    </citation>
    <scope>NUCLEOTIDE SEQUENCE [LARGE SCALE GENOMIC DNA]</scope>
    <source>
        <strain evidence="7">DF5081</strain>
    </source>
</reference>
<proteinExistence type="inferred from homology"/>
<evidence type="ECO:0000256" key="1">
    <source>
        <dbReference type="ARBA" id="ARBA00004123"/>
    </source>
</evidence>
<accession>A0A8R1E1P7</accession>
<dbReference type="Pfam" id="PF04003">
    <property type="entry name" value="Utp12"/>
    <property type="match status" value="1"/>
</dbReference>
<protein>
    <submittedName>
        <fullName evidence="6">Utp12 domain-containing protein</fullName>
    </submittedName>
</protein>
<dbReference type="InterPro" id="IPR007148">
    <property type="entry name" value="SSU_processome_Utp12"/>
</dbReference>
<sequence length="305" mass="33780">MVREKRARKSNVATPVSEKAEKAEKLVEPVTPETNGKKHLNGEVRNGKRLSESEKELSKPLGDREKDATGLKSPTVDGKQQQRVKGGGGSQCVLLTQGIMANDHVKIDSVIRNMNSEVINATLRDLQPIQVLPLLKIIESRLKTRNAADIRPTIRWAQSAFSIHMPYLSSLPNLEKQVGGLISWLRSRVNHHKDLLALHGKISTIADLIKRRTNNVVIVQQPLVVFNNDLDSDSEDFDTIASDDDGESSEDDWWEDNELNEEGDENQEDDDDEDGSDDSEMDAESAGSGASGSEDDDEEEDMEVG</sequence>
<evidence type="ECO:0000256" key="3">
    <source>
        <dbReference type="ARBA" id="ARBA00038335"/>
    </source>
</evidence>